<gene>
    <name evidence="2" type="ORF">BDW59DRAFT_158873</name>
</gene>
<protein>
    <submittedName>
        <fullName evidence="2">Uncharacterized protein</fullName>
    </submittedName>
</protein>
<organism evidence="2 3">
    <name type="scientific">Aspergillus cavernicola</name>
    <dbReference type="NCBI Taxonomy" id="176166"/>
    <lineage>
        <taxon>Eukaryota</taxon>
        <taxon>Fungi</taxon>
        <taxon>Dikarya</taxon>
        <taxon>Ascomycota</taxon>
        <taxon>Pezizomycotina</taxon>
        <taxon>Eurotiomycetes</taxon>
        <taxon>Eurotiomycetidae</taxon>
        <taxon>Eurotiales</taxon>
        <taxon>Aspergillaceae</taxon>
        <taxon>Aspergillus</taxon>
        <taxon>Aspergillus subgen. Nidulantes</taxon>
    </lineage>
</organism>
<comment type="caution">
    <text evidence="2">The sequence shown here is derived from an EMBL/GenBank/DDBJ whole genome shotgun (WGS) entry which is preliminary data.</text>
</comment>
<evidence type="ECO:0000313" key="2">
    <source>
        <dbReference type="EMBL" id="KAL2829697.1"/>
    </source>
</evidence>
<dbReference type="InterPro" id="IPR036230">
    <property type="entry name" value="LeuA_allosteric_dom_sf"/>
</dbReference>
<evidence type="ECO:0000256" key="1">
    <source>
        <dbReference type="ARBA" id="ARBA00022679"/>
    </source>
</evidence>
<dbReference type="Proteomes" id="UP001610335">
    <property type="component" value="Unassembled WGS sequence"/>
</dbReference>
<keyword evidence="3" id="KW-1185">Reference proteome</keyword>
<dbReference type="EMBL" id="JBFXLS010000015">
    <property type="protein sequence ID" value="KAL2829697.1"/>
    <property type="molecule type" value="Genomic_DNA"/>
</dbReference>
<accession>A0ABR4IQ24</accession>
<evidence type="ECO:0000313" key="3">
    <source>
        <dbReference type="Proteomes" id="UP001610335"/>
    </source>
</evidence>
<proteinExistence type="predicted"/>
<sequence>MPSFTSTFRPFDRFREVVFNITEREMIDLAVRCTQKARALTKDSADPEMAQTEWTLEFTPENFQDTQGGLAANAAKPDYLQPREAIIRLNAQSGKGGIEWYINDVFHIDLPRELEIDFTKIVKSYANVNGLEITHDIIRHIWTWIKVALKQLGFHLKLLDYTVQTIQSPETTTGSRTQYASIVKVASGGCTELWGVGINEDYTWAAAQQ</sequence>
<reference evidence="2 3" key="1">
    <citation type="submission" date="2024-07" db="EMBL/GenBank/DDBJ databases">
        <title>Section-level genome sequencing and comparative genomics of Aspergillus sections Usti and Cavernicolus.</title>
        <authorList>
            <consortium name="Lawrence Berkeley National Laboratory"/>
            <person name="Nybo J.L."/>
            <person name="Vesth T.C."/>
            <person name="Theobald S."/>
            <person name="Frisvad J.C."/>
            <person name="Larsen T.O."/>
            <person name="Kjaerboelling I."/>
            <person name="Rothschild-Mancinelli K."/>
            <person name="Lyhne E.K."/>
            <person name="Kogle M.E."/>
            <person name="Barry K."/>
            <person name="Clum A."/>
            <person name="Na H."/>
            <person name="Ledsgaard L."/>
            <person name="Lin J."/>
            <person name="Lipzen A."/>
            <person name="Kuo A."/>
            <person name="Riley R."/>
            <person name="Mondo S."/>
            <person name="LaButti K."/>
            <person name="Haridas S."/>
            <person name="Pangalinan J."/>
            <person name="Salamov A.A."/>
            <person name="Simmons B.A."/>
            <person name="Magnuson J.K."/>
            <person name="Chen J."/>
            <person name="Drula E."/>
            <person name="Henrissat B."/>
            <person name="Wiebenga A."/>
            <person name="Lubbers R.J."/>
            <person name="Gomes A.C."/>
            <person name="Makela M.R."/>
            <person name="Stajich J."/>
            <person name="Grigoriev I.V."/>
            <person name="Mortensen U.H."/>
            <person name="De vries R.P."/>
            <person name="Baker S.E."/>
            <person name="Andersen M.R."/>
        </authorList>
    </citation>
    <scope>NUCLEOTIDE SEQUENCE [LARGE SCALE GENOMIC DNA]</scope>
    <source>
        <strain evidence="2 3">CBS 600.67</strain>
    </source>
</reference>
<dbReference type="SUPFAM" id="SSF89000">
    <property type="entry name" value="post-HMGL domain-like"/>
    <property type="match status" value="1"/>
</dbReference>
<name>A0ABR4IQ24_9EURO</name>
<dbReference type="PANTHER" id="PTHR46911">
    <property type="match status" value="1"/>
</dbReference>
<dbReference type="Gene3D" id="3.30.160.270">
    <property type="match status" value="2"/>
</dbReference>
<dbReference type="PANTHER" id="PTHR46911:SF1">
    <property type="entry name" value="2-ISOPROPYLMALATE SYNTHASE"/>
    <property type="match status" value="1"/>
</dbReference>
<keyword evidence="1" id="KW-0808">Transferase</keyword>
<dbReference type="SUPFAM" id="SSF110921">
    <property type="entry name" value="2-isopropylmalate synthase LeuA, allosteric (dimerisation) domain"/>
    <property type="match status" value="1"/>
</dbReference>